<comment type="caution">
    <text evidence="1">The sequence shown here is derived from an EMBL/GenBank/DDBJ whole genome shotgun (WGS) entry which is preliminary data.</text>
</comment>
<dbReference type="Proteomes" id="UP000663833">
    <property type="component" value="Unassembled WGS sequence"/>
</dbReference>
<protein>
    <submittedName>
        <fullName evidence="1">Uncharacterized protein</fullName>
    </submittedName>
</protein>
<proteinExistence type="predicted"/>
<name>A0A817QJF8_9BILA</name>
<dbReference type="EMBL" id="CAJNYD010000113">
    <property type="protein sequence ID" value="CAF3216491.1"/>
    <property type="molecule type" value="Genomic_DNA"/>
</dbReference>
<accession>A0A817QJF8</accession>
<sequence>MLMMVHQCGIQHIHQYLAFNRTTPAYSHLVDTLSSDIESSRTRNSRSLYGFINHSSNIDSTISTYAM</sequence>
<evidence type="ECO:0000313" key="1">
    <source>
        <dbReference type="EMBL" id="CAF3216491.1"/>
    </source>
</evidence>
<reference evidence="1" key="1">
    <citation type="submission" date="2021-02" db="EMBL/GenBank/DDBJ databases">
        <authorList>
            <person name="Nowell W R."/>
        </authorList>
    </citation>
    <scope>NUCLEOTIDE SEQUENCE</scope>
</reference>
<evidence type="ECO:0000313" key="2">
    <source>
        <dbReference type="Proteomes" id="UP000663833"/>
    </source>
</evidence>
<gene>
    <name evidence="1" type="ORF">LUA448_LOCUS3038</name>
</gene>
<organism evidence="1 2">
    <name type="scientific">Rotaria socialis</name>
    <dbReference type="NCBI Taxonomy" id="392032"/>
    <lineage>
        <taxon>Eukaryota</taxon>
        <taxon>Metazoa</taxon>
        <taxon>Spiralia</taxon>
        <taxon>Gnathifera</taxon>
        <taxon>Rotifera</taxon>
        <taxon>Eurotatoria</taxon>
        <taxon>Bdelloidea</taxon>
        <taxon>Philodinida</taxon>
        <taxon>Philodinidae</taxon>
        <taxon>Rotaria</taxon>
    </lineage>
</organism>
<dbReference type="AlphaFoldDB" id="A0A817QJF8"/>